<dbReference type="GO" id="GO:0004527">
    <property type="term" value="F:exonuclease activity"/>
    <property type="evidence" value="ECO:0007669"/>
    <property type="project" value="UniProtKB-KW"/>
</dbReference>
<dbReference type="SUPFAM" id="SSF56281">
    <property type="entry name" value="Metallo-hydrolase/oxidoreductase"/>
    <property type="match status" value="1"/>
</dbReference>
<dbReference type="SMART" id="SM00849">
    <property type="entry name" value="Lactamase_B"/>
    <property type="match status" value="1"/>
</dbReference>
<dbReference type="InterPro" id="IPR001279">
    <property type="entry name" value="Metallo-B-lactamas"/>
</dbReference>
<keyword evidence="1" id="KW-0378">Hydrolase</keyword>
<dbReference type="CDD" id="cd16295">
    <property type="entry name" value="TTHA0252-CPSF-like_MBL-fold"/>
    <property type="match status" value="1"/>
</dbReference>
<dbReference type="AlphaFoldDB" id="A1ZG78"/>
<keyword evidence="4" id="KW-0269">Exonuclease</keyword>
<feature type="domain" description="Beta-Casp" evidence="3">
    <location>
        <begin position="265"/>
        <end position="390"/>
    </location>
</feature>
<dbReference type="RefSeq" id="WP_002694722.1">
    <property type="nucleotide sequence ID" value="NZ_AAWS01000006.1"/>
</dbReference>
<dbReference type="PANTHER" id="PTHR11203:SF37">
    <property type="entry name" value="INTEGRATOR COMPLEX SUBUNIT 11"/>
    <property type="match status" value="1"/>
</dbReference>
<accession>A1ZG78</accession>
<dbReference type="InterPro" id="IPR036866">
    <property type="entry name" value="RibonucZ/Hydroxyglut_hydro"/>
</dbReference>
<dbReference type="InterPro" id="IPR022712">
    <property type="entry name" value="Beta_Casp"/>
</dbReference>
<comment type="caution">
    <text evidence="4">The sequence shown here is derived from an EMBL/GenBank/DDBJ whole genome shotgun (WGS) entry which is preliminary data.</text>
</comment>
<keyword evidence="5" id="KW-1185">Reference proteome</keyword>
<dbReference type="EMBL" id="AAWS01000006">
    <property type="protein sequence ID" value="EAY30495.1"/>
    <property type="molecule type" value="Genomic_DNA"/>
</dbReference>
<dbReference type="GO" id="GO:0004521">
    <property type="term" value="F:RNA endonuclease activity"/>
    <property type="evidence" value="ECO:0007669"/>
    <property type="project" value="TreeGrafter"/>
</dbReference>
<dbReference type="Proteomes" id="UP000004095">
    <property type="component" value="Unassembled WGS sequence"/>
</dbReference>
<organism evidence="4 5">
    <name type="scientific">Microscilla marina ATCC 23134</name>
    <dbReference type="NCBI Taxonomy" id="313606"/>
    <lineage>
        <taxon>Bacteria</taxon>
        <taxon>Pseudomonadati</taxon>
        <taxon>Bacteroidota</taxon>
        <taxon>Cytophagia</taxon>
        <taxon>Cytophagales</taxon>
        <taxon>Microscillaceae</taxon>
        <taxon>Microscilla</taxon>
    </lineage>
</organism>
<dbReference type="InterPro" id="IPR050698">
    <property type="entry name" value="MBL"/>
</dbReference>
<reference evidence="4 5" key="1">
    <citation type="submission" date="2007-01" db="EMBL/GenBank/DDBJ databases">
        <authorList>
            <person name="Haygood M."/>
            <person name="Podell S."/>
            <person name="Anderson C."/>
            <person name="Hopkinson B."/>
            <person name="Roe K."/>
            <person name="Barbeau K."/>
            <person name="Gaasterland T."/>
            <person name="Ferriera S."/>
            <person name="Johnson J."/>
            <person name="Kravitz S."/>
            <person name="Beeson K."/>
            <person name="Sutton G."/>
            <person name="Rogers Y.-H."/>
            <person name="Friedman R."/>
            <person name="Frazier M."/>
            <person name="Venter J.C."/>
        </authorList>
    </citation>
    <scope>NUCLEOTIDE SEQUENCE [LARGE SCALE GENOMIC DNA]</scope>
    <source>
        <strain evidence="4 5">ATCC 23134</strain>
    </source>
</reference>
<feature type="domain" description="Metallo-beta-lactamase" evidence="2">
    <location>
        <begin position="13"/>
        <end position="244"/>
    </location>
</feature>
<evidence type="ECO:0000313" key="4">
    <source>
        <dbReference type="EMBL" id="EAY30495.1"/>
    </source>
</evidence>
<evidence type="ECO:0000259" key="2">
    <source>
        <dbReference type="SMART" id="SM00849"/>
    </source>
</evidence>
<dbReference type="Pfam" id="PF00753">
    <property type="entry name" value="Lactamase_B"/>
    <property type="match status" value="1"/>
</dbReference>
<evidence type="ECO:0000313" key="5">
    <source>
        <dbReference type="Proteomes" id="UP000004095"/>
    </source>
</evidence>
<dbReference type="SMART" id="SM01027">
    <property type="entry name" value="Beta-Casp"/>
    <property type="match status" value="1"/>
</dbReference>
<evidence type="ECO:0000256" key="1">
    <source>
        <dbReference type="ARBA" id="ARBA00022801"/>
    </source>
</evidence>
<keyword evidence="4" id="KW-0540">Nuclease</keyword>
<proteinExistence type="predicted"/>
<sequence length="476" mass="53763">MRLTFWGAARQVTGSMHLLELDNDFKVLIDCGHDLERERKPLTDENGLYQGIFPFEPSQINAVVLTHAHIDHSGFLPNLVREGFEGVIYCTDATYDLTNLLLHDAASLNQRKLKKIAKSKKFNPVHKEQKYAKRELFLAPHVHEALGHFRTLLFRQRKKIGDGIYITLIPTGHLLGAANALIEVEENDQTKKLCFSGDLGRYNYPLLSDPEPTPEVDYLICESTYGNRYHQSEGSPEEIVLDVIKRACVDKPGRLLIPAFSVGRTQALLFTLNKLCSEGKLPPIKIYTDSPLAKASTQVYQKHLSLLNKEAQEFHKSNQSLFDFENLIYLETSKQSKAISNYNHPYMVVSSSGMIQGGRIEYHIKQNIQNSLATVLLIGYSAEGTLGNDLLNGRKYIVADRHELAVNATIERTDIFSGHGDLNDLIKFVKWQSPEKLKKLFLVHGESSSMDDFKETLGKEGYSQVEIPEKGQSFEL</sequence>
<dbReference type="eggNOG" id="COG1236">
    <property type="taxonomic scope" value="Bacteria"/>
</dbReference>
<gene>
    <name evidence="4" type="ORF">M23134_03131</name>
</gene>
<dbReference type="Gene3D" id="3.40.50.10890">
    <property type="match status" value="1"/>
</dbReference>
<protein>
    <submittedName>
        <fullName evidence="4">Exonuclease of the beta-lactamase fold involved in RNA processing</fullName>
    </submittedName>
</protein>
<name>A1ZG78_MICM2</name>
<dbReference type="PANTHER" id="PTHR11203">
    <property type="entry name" value="CLEAVAGE AND POLYADENYLATION SPECIFICITY FACTOR FAMILY MEMBER"/>
    <property type="match status" value="1"/>
</dbReference>
<dbReference type="Pfam" id="PF10996">
    <property type="entry name" value="Beta-Casp"/>
    <property type="match status" value="1"/>
</dbReference>
<evidence type="ECO:0000259" key="3">
    <source>
        <dbReference type="SMART" id="SM01027"/>
    </source>
</evidence>
<dbReference type="InterPro" id="IPR011108">
    <property type="entry name" value="RMMBL"/>
</dbReference>
<dbReference type="OrthoDB" id="9803916at2"/>
<dbReference type="Pfam" id="PF07521">
    <property type="entry name" value="RMMBL"/>
    <property type="match status" value="1"/>
</dbReference>
<dbReference type="Gene3D" id="3.60.15.10">
    <property type="entry name" value="Ribonuclease Z/Hydroxyacylglutathione hydrolase-like"/>
    <property type="match status" value="1"/>
</dbReference>